<protein>
    <recommendedName>
        <fullName evidence="13">Ig-like domain-containing protein</fullName>
    </recommendedName>
</protein>
<evidence type="ECO:0000256" key="4">
    <source>
        <dbReference type="ARBA" id="ARBA00022525"/>
    </source>
</evidence>
<evidence type="ECO:0000256" key="3">
    <source>
        <dbReference type="ARBA" id="ARBA00022475"/>
    </source>
</evidence>
<dbReference type="Gene3D" id="2.60.40.10">
    <property type="entry name" value="Immunoglobulins"/>
    <property type="match status" value="1"/>
</dbReference>
<evidence type="ECO:0000256" key="8">
    <source>
        <dbReference type="ARBA" id="ARBA00023136"/>
    </source>
</evidence>
<dbReference type="InterPro" id="IPR050199">
    <property type="entry name" value="IgHV"/>
</dbReference>
<dbReference type="SMART" id="SM00406">
    <property type="entry name" value="IGv"/>
    <property type="match status" value="1"/>
</dbReference>
<dbReference type="Pfam" id="PF07686">
    <property type="entry name" value="V-set"/>
    <property type="match status" value="1"/>
</dbReference>
<feature type="chain" id="PRO_5003578695" description="Ig-like domain-containing protein" evidence="12">
    <location>
        <begin position="30"/>
        <end position="129"/>
    </location>
</feature>
<dbReference type="InterPro" id="IPR007110">
    <property type="entry name" value="Ig-like_dom"/>
</dbReference>
<feature type="signal peptide" evidence="12">
    <location>
        <begin position="1"/>
        <end position="29"/>
    </location>
</feature>
<proteinExistence type="predicted"/>
<evidence type="ECO:0000256" key="11">
    <source>
        <dbReference type="ARBA" id="ARBA00043265"/>
    </source>
</evidence>
<reference evidence="14" key="3">
    <citation type="submission" date="2025-09" db="UniProtKB">
        <authorList>
            <consortium name="Ensembl"/>
        </authorList>
    </citation>
    <scope>IDENTIFICATION</scope>
</reference>
<dbReference type="FunCoup" id="H2ZRM5">
    <property type="interactions" value="155"/>
</dbReference>
<dbReference type="AlphaFoldDB" id="H2ZRM5"/>
<keyword evidence="10" id="KW-0393">Immunoglobulin domain</keyword>
<evidence type="ECO:0000313" key="15">
    <source>
        <dbReference type="Proteomes" id="UP000008672"/>
    </source>
</evidence>
<reference evidence="15" key="1">
    <citation type="submission" date="2011-08" db="EMBL/GenBank/DDBJ databases">
        <title>The draft genome of Latimeria chalumnae.</title>
        <authorList>
            <person name="Di Palma F."/>
            <person name="Alfoldi J."/>
            <person name="Johnson J."/>
            <person name="Berlin A."/>
            <person name="Gnerre S."/>
            <person name="Jaffe D."/>
            <person name="MacCallum I."/>
            <person name="Young S."/>
            <person name="Walker B.J."/>
            <person name="Lander E."/>
            <person name="Lindblad-Toh K."/>
        </authorList>
    </citation>
    <scope>NUCLEOTIDE SEQUENCE [LARGE SCALE GENOMIC DNA]</scope>
    <source>
        <strain evidence="15">Wild caught</strain>
    </source>
</reference>
<dbReference type="Proteomes" id="UP000008672">
    <property type="component" value="Unassembled WGS sequence"/>
</dbReference>
<dbReference type="GO" id="GO:0005886">
    <property type="term" value="C:plasma membrane"/>
    <property type="evidence" value="ECO:0007669"/>
    <property type="project" value="UniProtKB-SubCell"/>
</dbReference>
<dbReference type="Ensembl" id="ENSLACT00000000047.1">
    <property type="protein sequence ID" value="ENSLACP00000000046.1"/>
    <property type="gene ID" value="ENSLACG00000000040.1"/>
</dbReference>
<organism evidence="14 15">
    <name type="scientific">Latimeria chalumnae</name>
    <name type="common">Coelacanth</name>
    <dbReference type="NCBI Taxonomy" id="7897"/>
    <lineage>
        <taxon>Eukaryota</taxon>
        <taxon>Metazoa</taxon>
        <taxon>Chordata</taxon>
        <taxon>Craniata</taxon>
        <taxon>Vertebrata</taxon>
        <taxon>Euteleostomi</taxon>
        <taxon>Coelacanthiformes</taxon>
        <taxon>Coelacanthidae</taxon>
        <taxon>Latimeria</taxon>
    </lineage>
</organism>
<evidence type="ECO:0000259" key="13">
    <source>
        <dbReference type="PROSITE" id="PS50835"/>
    </source>
</evidence>
<evidence type="ECO:0000256" key="7">
    <source>
        <dbReference type="ARBA" id="ARBA00023130"/>
    </source>
</evidence>
<keyword evidence="5 12" id="KW-0732">Signal</keyword>
<feature type="domain" description="Ig-like" evidence="13">
    <location>
        <begin position="44"/>
        <end position="129"/>
    </location>
</feature>
<evidence type="ECO:0000256" key="12">
    <source>
        <dbReference type="SAM" id="SignalP"/>
    </source>
</evidence>
<dbReference type="InterPro" id="IPR003599">
    <property type="entry name" value="Ig_sub"/>
</dbReference>
<dbReference type="SUPFAM" id="SSF48726">
    <property type="entry name" value="Immunoglobulin"/>
    <property type="match status" value="1"/>
</dbReference>
<dbReference type="InterPro" id="IPR013783">
    <property type="entry name" value="Ig-like_fold"/>
</dbReference>
<dbReference type="InterPro" id="IPR013106">
    <property type="entry name" value="Ig_V-set"/>
</dbReference>
<evidence type="ECO:0000256" key="1">
    <source>
        <dbReference type="ARBA" id="ARBA00004236"/>
    </source>
</evidence>
<keyword evidence="7" id="KW-1064">Adaptive immunity</keyword>
<dbReference type="GO" id="GO:0019814">
    <property type="term" value="C:immunoglobulin complex"/>
    <property type="evidence" value="ECO:0007669"/>
    <property type="project" value="UniProtKB-KW"/>
</dbReference>
<dbReference type="PANTHER" id="PTHR23266">
    <property type="entry name" value="IMMUNOGLOBULIN HEAVY CHAIN"/>
    <property type="match status" value="1"/>
</dbReference>
<dbReference type="EMBL" id="AFYH01269728">
    <property type="status" value="NOT_ANNOTATED_CDS"/>
    <property type="molecule type" value="Genomic_DNA"/>
</dbReference>
<dbReference type="InParanoid" id="H2ZRM5"/>
<reference evidence="14" key="2">
    <citation type="submission" date="2025-08" db="UniProtKB">
        <authorList>
            <consortium name="Ensembl"/>
        </authorList>
    </citation>
    <scope>IDENTIFICATION</scope>
</reference>
<keyword evidence="9" id="KW-1015">Disulfide bond</keyword>
<dbReference type="FunFam" id="2.60.40.10:FF:001072">
    <property type="entry name" value="Immunoglobulin heavy variable V1-24"/>
    <property type="match status" value="1"/>
</dbReference>
<evidence type="ECO:0000313" key="14">
    <source>
        <dbReference type="Ensembl" id="ENSLACP00000000046.1"/>
    </source>
</evidence>
<dbReference type="eggNOG" id="ENOG502SQUI">
    <property type="taxonomic scope" value="Eukaryota"/>
</dbReference>
<evidence type="ECO:0000256" key="6">
    <source>
        <dbReference type="ARBA" id="ARBA00022859"/>
    </source>
</evidence>
<dbReference type="GO" id="GO:0002250">
    <property type="term" value="P:adaptive immune response"/>
    <property type="evidence" value="ECO:0007669"/>
    <property type="project" value="UniProtKB-KW"/>
</dbReference>
<keyword evidence="6" id="KW-0391">Immunity</keyword>
<dbReference type="OMA" id="WMGGFDP"/>
<dbReference type="GO" id="GO:0005576">
    <property type="term" value="C:extracellular region"/>
    <property type="evidence" value="ECO:0007669"/>
    <property type="project" value="UniProtKB-SubCell"/>
</dbReference>
<accession>H2ZRM5</accession>
<keyword evidence="4" id="KW-0964">Secreted</keyword>
<dbReference type="InterPro" id="IPR036179">
    <property type="entry name" value="Ig-like_dom_sf"/>
</dbReference>
<evidence type="ECO:0000256" key="5">
    <source>
        <dbReference type="ARBA" id="ARBA00022729"/>
    </source>
</evidence>
<keyword evidence="15" id="KW-1185">Reference proteome</keyword>
<keyword evidence="3" id="KW-1003">Cell membrane</keyword>
<evidence type="ECO:0000256" key="9">
    <source>
        <dbReference type="ARBA" id="ARBA00023157"/>
    </source>
</evidence>
<name>H2ZRM5_LATCH</name>
<keyword evidence="11" id="KW-1280">Immunoglobulin</keyword>
<evidence type="ECO:0000256" key="10">
    <source>
        <dbReference type="ARBA" id="ARBA00023319"/>
    </source>
</evidence>
<dbReference type="PROSITE" id="PS50835">
    <property type="entry name" value="IG_LIKE"/>
    <property type="match status" value="1"/>
</dbReference>
<evidence type="ECO:0000256" key="2">
    <source>
        <dbReference type="ARBA" id="ARBA00004613"/>
    </source>
</evidence>
<dbReference type="STRING" id="7897.ENSLACP00000000046"/>
<dbReference type="HOGENOM" id="CLU_077975_5_2_1"/>
<dbReference type="SMART" id="SM00409">
    <property type="entry name" value="IG"/>
    <property type="match status" value="1"/>
</dbReference>
<sequence>SEIDFLTHTAMAFLSAFILLLLSLTGVQSDVVLNQSGAEVKKPGESVKLSCKTSGYDYTDYYLHWIRQRPQKGLEWIVRINTGDGNGDFHQSFQGRFTISEDVSSATAFLQISSLTVEDTAMYYCARES</sequence>
<keyword evidence="8" id="KW-0472">Membrane</keyword>
<comment type="subcellular location">
    <subcellularLocation>
        <location evidence="1">Cell membrane</location>
    </subcellularLocation>
    <subcellularLocation>
        <location evidence="2">Secreted</location>
    </subcellularLocation>
</comment>
<dbReference type="GeneTree" id="ENSGT00950000183013"/>